<sequence length="132" mass="14024">MRRPFRRPGSGHRAASPRRLPAGSIASMAADSSKRASALAQQIGAFARQHGGAEGQISYVGQIGFRLVLVGGDGVWGDLMAPSRETAERAAEQAGIELKETFDGEMADRVRTGPYEWRRMAGIQLSGGAARA</sequence>
<protein>
    <submittedName>
        <fullName evidence="2">Uncharacterized protein</fullName>
    </submittedName>
</protein>
<feature type="region of interest" description="Disordered" evidence="1">
    <location>
        <begin position="1"/>
        <end position="23"/>
    </location>
</feature>
<feature type="compositionally biased region" description="Basic residues" evidence="1">
    <location>
        <begin position="1"/>
        <end position="10"/>
    </location>
</feature>
<dbReference type="EMBL" id="BJMM01000023">
    <property type="protein sequence ID" value="GEB51759.1"/>
    <property type="molecule type" value="Genomic_DNA"/>
</dbReference>
<reference evidence="2 3" key="1">
    <citation type="submission" date="2019-06" db="EMBL/GenBank/DDBJ databases">
        <title>Whole genome shotgun sequence of Streptomyces cacaoi subsp. cacaoi NBRC 12748.</title>
        <authorList>
            <person name="Hosoyama A."/>
            <person name="Uohara A."/>
            <person name="Ohji S."/>
            <person name="Ichikawa N."/>
        </authorList>
    </citation>
    <scope>NUCLEOTIDE SEQUENCE [LARGE SCALE GENOMIC DNA]</scope>
    <source>
        <strain evidence="2 3">NBRC 12748</strain>
    </source>
</reference>
<proteinExistence type="predicted"/>
<evidence type="ECO:0000313" key="2">
    <source>
        <dbReference type="EMBL" id="GEB51759.1"/>
    </source>
</evidence>
<comment type="caution">
    <text evidence="2">The sequence shown here is derived from an EMBL/GenBank/DDBJ whole genome shotgun (WGS) entry which is preliminary data.</text>
</comment>
<name>A0A4Y3R393_STRCI</name>
<dbReference type="AlphaFoldDB" id="A0A4Y3R393"/>
<accession>A0A4Y3R393</accession>
<organism evidence="2 3">
    <name type="scientific">Streptomyces cacaoi</name>
    <dbReference type="NCBI Taxonomy" id="1898"/>
    <lineage>
        <taxon>Bacteria</taxon>
        <taxon>Bacillati</taxon>
        <taxon>Actinomycetota</taxon>
        <taxon>Actinomycetes</taxon>
        <taxon>Kitasatosporales</taxon>
        <taxon>Streptomycetaceae</taxon>
        <taxon>Streptomyces</taxon>
    </lineage>
</organism>
<gene>
    <name evidence="2" type="ORF">SCA03_43100</name>
</gene>
<evidence type="ECO:0000313" key="3">
    <source>
        <dbReference type="Proteomes" id="UP000319210"/>
    </source>
</evidence>
<evidence type="ECO:0000256" key="1">
    <source>
        <dbReference type="SAM" id="MobiDB-lite"/>
    </source>
</evidence>
<keyword evidence="3" id="KW-1185">Reference proteome</keyword>
<dbReference type="Proteomes" id="UP000319210">
    <property type="component" value="Unassembled WGS sequence"/>
</dbReference>